<organism evidence="1 2">
    <name type="scientific">Agromyces larvae</name>
    <dbReference type="NCBI Taxonomy" id="2929802"/>
    <lineage>
        <taxon>Bacteria</taxon>
        <taxon>Bacillati</taxon>
        <taxon>Actinomycetota</taxon>
        <taxon>Actinomycetes</taxon>
        <taxon>Micrococcales</taxon>
        <taxon>Microbacteriaceae</taxon>
        <taxon>Agromyces</taxon>
    </lineage>
</organism>
<sequence>MLKKHTATMLALAARLDSRIIVTEPMVDAWHEVVGDLHRDDARSAVIEHYRHETRQVMPADVRDRAALAEEARMADYERDRFERVLGVLGMTRDEWMSNAHDPGWVEAQRVRYEQLTTEDGS</sequence>
<dbReference type="EMBL" id="CP094528">
    <property type="protein sequence ID" value="UOE45493.1"/>
    <property type="molecule type" value="Genomic_DNA"/>
</dbReference>
<accession>A0ABY4C675</accession>
<evidence type="ECO:0000313" key="2">
    <source>
        <dbReference type="Proteomes" id="UP000832097"/>
    </source>
</evidence>
<keyword evidence="2" id="KW-1185">Reference proteome</keyword>
<name>A0ABY4C675_9MICO</name>
<reference evidence="1 2" key="1">
    <citation type="submission" date="2022-03" db="EMBL/GenBank/DDBJ databases">
        <title>Mucilaginibacter sp. isolated from the gut of Protaetia brevitarsis seulensis larvae.</title>
        <authorList>
            <person name="Won M."/>
            <person name="Kim S.-J."/>
            <person name="Kwon S.-W."/>
        </authorList>
    </citation>
    <scope>NUCLEOTIDE SEQUENCE [LARGE SCALE GENOMIC DNA]</scope>
    <source>
        <strain evidence="1 2">CFWR-12</strain>
    </source>
</reference>
<gene>
    <name evidence="1" type="ORF">MTO99_06975</name>
</gene>
<dbReference type="Proteomes" id="UP000832097">
    <property type="component" value="Chromosome"/>
</dbReference>
<proteinExistence type="predicted"/>
<evidence type="ECO:0000313" key="1">
    <source>
        <dbReference type="EMBL" id="UOE45493.1"/>
    </source>
</evidence>
<protein>
    <submittedName>
        <fullName evidence="1">Uncharacterized protein</fullName>
    </submittedName>
</protein>
<dbReference type="RefSeq" id="WP_243558092.1">
    <property type="nucleotide sequence ID" value="NZ_CP094528.1"/>
</dbReference>